<sequence length="121" mass="12957">MCSTSVVAVTHLSGSNGRIEFTLDGLTFRRTRSAAAARGVGRLHQVGWSAIDRATVTSSATGKPVLEIQVVGAAPVERRKHDPHALKLKRGMGDEARGFADLVNHEVATRRRWQSAAAVDA</sequence>
<keyword evidence="2" id="KW-1185">Reference proteome</keyword>
<dbReference type="Proteomes" id="UP001499974">
    <property type="component" value="Unassembled WGS sequence"/>
</dbReference>
<gene>
    <name evidence="1" type="ORF">GCM10023349_36910</name>
</gene>
<reference evidence="2" key="1">
    <citation type="journal article" date="2019" name="Int. J. Syst. Evol. Microbiol.">
        <title>The Global Catalogue of Microorganisms (GCM) 10K type strain sequencing project: providing services to taxonomists for standard genome sequencing and annotation.</title>
        <authorList>
            <consortium name="The Broad Institute Genomics Platform"/>
            <consortium name="The Broad Institute Genome Sequencing Center for Infectious Disease"/>
            <person name="Wu L."/>
            <person name="Ma J."/>
        </authorList>
    </citation>
    <scope>NUCLEOTIDE SEQUENCE [LARGE SCALE GENOMIC DNA]</scope>
    <source>
        <strain evidence="2">JCM 18531</strain>
    </source>
</reference>
<protein>
    <submittedName>
        <fullName evidence="1">Uncharacterized protein</fullName>
    </submittedName>
</protein>
<name>A0ABP8XW01_9ACTN</name>
<proteinExistence type="predicted"/>
<evidence type="ECO:0000313" key="2">
    <source>
        <dbReference type="Proteomes" id="UP001499974"/>
    </source>
</evidence>
<organism evidence="1 2">
    <name type="scientific">Nocardioides conyzicola</name>
    <dbReference type="NCBI Taxonomy" id="1651781"/>
    <lineage>
        <taxon>Bacteria</taxon>
        <taxon>Bacillati</taxon>
        <taxon>Actinomycetota</taxon>
        <taxon>Actinomycetes</taxon>
        <taxon>Propionibacteriales</taxon>
        <taxon>Nocardioidaceae</taxon>
        <taxon>Nocardioides</taxon>
    </lineage>
</organism>
<evidence type="ECO:0000313" key="1">
    <source>
        <dbReference type="EMBL" id="GAA4714337.1"/>
    </source>
</evidence>
<comment type="caution">
    <text evidence="1">The sequence shown here is derived from an EMBL/GenBank/DDBJ whole genome shotgun (WGS) entry which is preliminary data.</text>
</comment>
<accession>A0ABP8XW01</accession>
<dbReference type="EMBL" id="BAABKM010000003">
    <property type="protein sequence ID" value="GAA4714337.1"/>
    <property type="molecule type" value="Genomic_DNA"/>
</dbReference>